<organism evidence="7 8">
    <name type="scientific">Apophysomyces ossiformis</name>
    <dbReference type="NCBI Taxonomy" id="679940"/>
    <lineage>
        <taxon>Eukaryota</taxon>
        <taxon>Fungi</taxon>
        <taxon>Fungi incertae sedis</taxon>
        <taxon>Mucoromycota</taxon>
        <taxon>Mucoromycotina</taxon>
        <taxon>Mucoromycetes</taxon>
        <taxon>Mucorales</taxon>
        <taxon>Mucorineae</taxon>
        <taxon>Mucoraceae</taxon>
        <taxon>Apophysomyces</taxon>
    </lineage>
</organism>
<reference evidence="7" key="1">
    <citation type="submission" date="2020-01" db="EMBL/GenBank/DDBJ databases">
        <title>Genome Sequencing of Three Apophysomyces-Like Fungal Strains Confirms a Novel Fungal Genus in the Mucoromycota with divergent Burkholderia-like Endosymbiotic Bacteria.</title>
        <authorList>
            <person name="Stajich J.E."/>
            <person name="Macias A.M."/>
            <person name="Carter-House D."/>
            <person name="Lovett B."/>
            <person name="Kasson L.R."/>
            <person name="Berry K."/>
            <person name="Grigoriev I."/>
            <person name="Chang Y."/>
            <person name="Spatafora J."/>
            <person name="Kasson M.T."/>
        </authorList>
    </citation>
    <scope>NUCLEOTIDE SEQUENCE</scope>
    <source>
        <strain evidence="7">NRRL A-21654</strain>
    </source>
</reference>
<dbReference type="AlphaFoldDB" id="A0A8H7BZB3"/>
<protein>
    <recommendedName>
        <fullName evidence="6">Extradiol ring-cleavage dioxygenase class III enzyme subunit B domain-containing protein</fullName>
    </recommendedName>
</protein>
<dbReference type="InterPro" id="IPR014436">
    <property type="entry name" value="Extradiol_dOase_DODA"/>
</dbReference>
<dbReference type="InterPro" id="IPR004183">
    <property type="entry name" value="Xdiol_dOase_suB"/>
</dbReference>
<dbReference type="SUPFAM" id="SSF53213">
    <property type="entry name" value="LigB-like"/>
    <property type="match status" value="1"/>
</dbReference>
<evidence type="ECO:0000256" key="1">
    <source>
        <dbReference type="ARBA" id="ARBA00001947"/>
    </source>
</evidence>
<dbReference type="Pfam" id="PF02900">
    <property type="entry name" value="LigB"/>
    <property type="match status" value="1"/>
</dbReference>
<keyword evidence="8" id="KW-1185">Reference proteome</keyword>
<feature type="domain" description="Extradiol ring-cleavage dioxygenase class III enzyme subunit B" evidence="6">
    <location>
        <begin position="8"/>
        <end position="145"/>
    </location>
</feature>
<evidence type="ECO:0000256" key="4">
    <source>
        <dbReference type="ARBA" id="ARBA00022833"/>
    </source>
</evidence>
<dbReference type="GO" id="GO:0008198">
    <property type="term" value="F:ferrous iron binding"/>
    <property type="evidence" value="ECO:0007669"/>
    <property type="project" value="InterPro"/>
</dbReference>
<evidence type="ECO:0000313" key="8">
    <source>
        <dbReference type="Proteomes" id="UP000605846"/>
    </source>
</evidence>
<evidence type="ECO:0000259" key="6">
    <source>
        <dbReference type="Pfam" id="PF02900"/>
    </source>
</evidence>
<dbReference type="PANTHER" id="PTHR30096">
    <property type="entry name" value="4,5-DOPA DIOXYGENASE EXTRADIOL-LIKE PROTEIN"/>
    <property type="match status" value="1"/>
</dbReference>
<accession>A0A8H7BZB3</accession>
<dbReference type="Proteomes" id="UP000605846">
    <property type="component" value="Unassembled WGS sequence"/>
</dbReference>
<evidence type="ECO:0000313" key="7">
    <source>
        <dbReference type="EMBL" id="KAF7731983.1"/>
    </source>
</evidence>
<evidence type="ECO:0000256" key="3">
    <source>
        <dbReference type="ARBA" id="ARBA00022723"/>
    </source>
</evidence>
<keyword evidence="5" id="KW-0560">Oxidoreductase</keyword>
<evidence type="ECO:0000256" key="2">
    <source>
        <dbReference type="ARBA" id="ARBA00007581"/>
    </source>
</evidence>
<comment type="caution">
    <text evidence="7">The sequence shown here is derived from an EMBL/GenBank/DDBJ whole genome shotgun (WGS) entry which is preliminary data.</text>
</comment>
<comment type="cofactor">
    <cofactor evidence="1">
        <name>Zn(2+)</name>
        <dbReference type="ChEBI" id="CHEBI:29105"/>
    </cofactor>
</comment>
<dbReference type="EMBL" id="JABAYA010000005">
    <property type="protein sequence ID" value="KAF7731983.1"/>
    <property type="molecule type" value="Genomic_DNA"/>
</dbReference>
<evidence type="ECO:0000256" key="5">
    <source>
        <dbReference type="ARBA" id="ARBA00023002"/>
    </source>
</evidence>
<dbReference type="Gene3D" id="3.40.830.10">
    <property type="entry name" value="LigB-like"/>
    <property type="match status" value="1"/>
</dbReference>
<gene>
    <name evidence="7" type="ORF">EC973_007088</name>
</gene>
<comment type="similarity">
    <text evidence="2">Belongs to the DODA-type extradiol aromatic ring-opening dioxygenase family.</text>
</comment>
<proteinExistence type="inferred from homology"/>
<sequence length="181" mass="19902">METATGVKRGNDHGAWSALRRAMESNKDIPIVEVSTFSHEEFSSHFTMGEALATLRDEGILIIGSGMLVHNLHLLQSHQNMPSPQFVKDFDAVAEKVICQLKGEERKKAAGELNNHQAFRESHPTAEHLTPLYVAIGAAGNDQGIRLLKKYESSLSWGSFAFGLPETTTLPQYANVADDEV</sequence>
<dbReference type="OrthoDB" id="7396853at2759"/>
<dbReference type="CDD" id="cd07363">
    <property type="entry name" value="45_DOPA_Dioxygenase"/>
    <property type="match status" value="1"/>
</dbReference>
<keyword evidence="3" id="KW-0479">Metal-binding</keyword>
<dbReference type="GO" id="GO:0008270">
    <property type="term" value="F:zinc ion binding"/>
    <property type="evidence" value="ECO:0007669"/>
    <property type="project" value="InterPro"/>
</dbReference>
<name>A0A8H7BZB3_9FUNG</name>
<keyword evidence="4" id="KW-0862">Zinc</keyword>
<dbReference type="GO" id="GO:0016702">
    <property type="term" value="F:oxidoreductase activity, acting on single donors with incorporation of molecular oxygen, incorporation of two atoms of oxygen"/>
    <property type="evidence" value="ECO:0007669"/>
    <property type="project" value="UniProtKB-ARBA"/>
</dbReference>
<dbReference type="PANTHER" id="PTHR30096:SF0">
    <property type="entry name" value="4,5-DOPA DIOXYGENASE EXTRADIOL-LIKE PROTEIN"/>
    <property type="match status" value="1"/>
</dbReference>